<dbReference type="PROSITE" id="PS51257">
    <property type="entry name" value="PROKAR_LIPOPROTEIN"/>
    <property type="match status" value="1"/>
</dbReference>
<dbReference type="EMBL" id="BJVY01000008">
    <property type="protein sequence ID" value="GEL70246.1"/>
    <property type="molecule type" value="Genomic_DNA"/>
</dbReference>
<proteinExistence type="predicted"/>
<reference evidence="1 4" key="2">
    <citation type="submission" date="2019-07" db="EMBL/GenBank/DDBJ databases">
        <title>Whole genome shotgun sequence of Myxococcus virescens NBRC 100334.</title>
        <authorList>
            <person name="Hosoyama A."/>
            <person name="Uohara A."/>
            <person name="Ohji S."/>
            <person name="Ichikawa N."/>
        </authorList>
    </citation>
    <scope>NUCLEOTIDE SEQUENCE [LARGE SCALE GENOMIC DNA]</scope>
    <source>
        <strain evidence="1 4">NBRC 100334</strain>
    </source>
</reference>
<sequence length="226" mass="25037">MNIRAFSRSHFKASWLLIGGAWVAACSSPNPNVRARRLPSGGIAVKGPLAGPFETEQELAQNACSIMTRQPGASAGMYGTEYCALGYDSGEGKGYFLSYLSELRSRLDSGRKSCLIPSALDDEAHGDAVVFWAPHTHPHNREFSRVDLKTHLRWLPTRVAEKGTGRVFPKSILLLYREKTGECRVYRYELPSKGVFSLRDGAWVPIGRVYDDEGNVEMLDGMGWLP</sequence>
<name>A0A511H9M1_9BACT</name>
<dbReference type="Proteomes" id="UP000321224">
    <property type="component" value="Unassembled WGS sequence"/>
</dbReference>
<organism evidence="1 4">
    <name type="scientific">Myxococcus virescens</name>
    <dbReference type="NCBI Taxonomy" id="83456"/>
    <lineage>
        <taxon>Bacteria</taxon>
        <taxon>Pseudomonadati</taxon>
        <taxon>Myxococcota</taxon>
        <taxon>Myxococcia</taxon>
        <taxon>Myxococcales</taxon>
        <taxon>Cystobacterineae</taxon>
        <taxon>Myxococcaceae</taxon>
        <taxon>Myxococcus</taxon>
    </lineage>
</organism>
<comment type="caution">
    <text evidence="1">The sequence shown here is derived from an EMBL/GenBank/DDBJ whole genome shotgun (WGS) entry which is preliminary data.</text>
</comment>
<reference evidence="2 3" key="1">
    <citation type="submission" date="2016-10" db="EMBL/GenBank/DDBJ databases">
        <authorList>
            <person name="Varghese N."/>
            <person name="Submissions S."/>
        </authorList>
    </citation>
    <scope>NUCLEOTIDE SEQUENCE [LARGE SCALE GENOMIC DNA]</scope>
    <source>
        <strain evidence="2 3">DSM 2260</strain>
    </source>
</reference>
<dbReference type="Proteomes" id="UP000198717">
    <property type="component" value="Unassembled WGS sequence"/>
</dbReference>
<evidence type="ECO:0000313" key="2">
    <source>
        <dbReference type="EMBL" id="SDD76899.1"/>
    </source>
</evidence>
<protein>
    <recommendedName>
        <fullName evidence="5">Lipoprotein</fullName>
    </recommendedName>
</protein>
<evidence type="ECO:0008006" key="5">
    <source>
        <dbReference type="Google" id="ProtNLM"/>
    </source>
</evidence>
<evidence type="ECO:0000313" key="1">
    <source>
        <dbReference type="EMBL" id="GEL70246.1"/>
    </source>
</evidence>
<gene>
    <name evidence="1" type="ORF">MVI01_20300</name>
    <name evidence="2" type="ORF">SAMN04488504_102620</name>
</gene>
<evidence type="ECO:0000313" key="4">
    <source>
        <dbReference type="Proteomes" id="UP000321224"/>
    </source>
</evidence>
<keyword evidence="3" id="KW-1185">Reference proteome</keyword>
<dbReference type="EMBL" id="FNAJ01000002">
    <property type="protein sequence ID" value="SDD76899.1"/>
    <property type="molecule type" value="Genomic_DNA"/>
</dbReference>
<accession>A0A511H9M1</accession>
<evidence type="ECO:0000313" key="3">
    <source>
        <dbReference type="Proteomes" id="UP000198717"/>
    </source>
</evidence>
<dbReference type="AlphaFoldDB" id="A0A511H9M1"/>